<dbReference type="CDD" id="cd03311">
    <property type="entry name" value="CIMS_C_terminal_like"/>
    <property type="match status" value="1"/>
</dbReference>
<dbReference type="HOGENOM" id="CLU_058877_0_0_1"/>
<evidence type="ECO:0000313" key="3">
    <source>
        <dbReference type="Proteomes" id="UP000053820"/>
    </source>
</evidence>
<keyword evidence="3" id="KW-1185">Reference proteome</keyword>
<dbReference type="Proteomes" id="UP000053820">
    <property type="component" value="Unassembled WGS sequence"/>
</dbReference>
<dbReference type="GO" id="GO:0009086">
    <property type="term" value="P:methionine biosynthetic process"/>
    <property type="evidence" value="ECO:0007669"/>
    <property type="project" value="InterPro"/>
</dbReference>
<dbReference type="SUPFAM" id="SSF51726">
    <property type="entry name" value="UROD/MetE-like"/>
    <property type="match status" value="1"/>
</dbReference>
<dbReference type="GO" id="GO:0003871">
    <property type="term" value="F:5-methyltetrahydropteroyltriglutamate-homocysteine S-methyltransferase activity"/>
    <property type="evidence" value="ECO:0007669"/>
    <property type="project" value="InterPro"/>
</dbReference>
<protein>
    <recommendedName>
        <fullName evidence="1">Cobalamin-independent methionine synthase MetE C-terminal/archaeal domain-containing protein</fullName>
    </recommendedName>
</protein>
<dbReference type="EMBL" id="KN839883">
    <property type="protein sequence ID" value="KIJ59627.1"/>
    <property type="molecule type" value="Genomic_DNA"/>
</dbReference>
<dbReference type="Gene3D" id="3.20.20.210">
    <property type="match status" value="1"/>
</dbReference>
<dbReference type="InterPro" id="IPR002629">
    <property type="entry name" value="Met_Synth_C/arc"/>
</dbReference>
<accession>A0A0C9W9P0</accession>
<dbReference type="PANTHER" id="PTHR43844:SF2">
    <property type="entry name" value="SYNTHASE, VITAMIN-B12 INDEPENDENT, PUTATIVE (AFU_ORTHOLOGUE AFUA_3G12060)-RELATED"/>
    <property type="match status" value="1"/>
</dbReference>
<evidence type="ECO:0000259" key="1">
    <source>
        <dbReference type="Pfam" id="PF01717"/>
    </source>
</evidence>
<reference evidence="2 3" key="1">
    <citation type="submission" date="2014-04" db="EMBL/GenBank/DDBJ databases">
        <title>Evolutionary Origins and Diversification of the Mycorrhizal Mutualists.</title>
        <authorList>
            <consortium name="DOE Joint Genome Institute"/>
            <consortium name="Mycorrhizal Genomics Consortium"/>
            <person name="Kohler A."/>
            <person name="Kuo A."/>
            <person name="Nagy L.G."/>
            <person name="Floudas D."/>
            <person name="Copeland A."/>
            <person name="Barry K.W."/>
            <person name="Cichocki N."/>
            <person name="Veneault-Fourrey C."/>
            <person name="LaButti K."/>
            <person name="Lindquist E.A."/>
            <person name="Lipzen A."/>
            <person name="Lundell T."/>
            <person name="Morin E."/>
            <person name="Murat C."/>
            <person name="Riley R."/>
            <person name="Ohm R."/>
            <person name="Sun H."/>
            <person name="Tunlid A."/>
            <person name="Henrissat B."/>
            <person name="Grigoriev I.V."/>
            <person name="Hibbett D.S."/>
            <person name="Martin F."/>
        </authorList>
    </citation>
    <scope>NUCLEOTIDE SEQUENCE [LARGE SCALE GENOMIC DNA]</scope>
    <source>
        <strain evidence="2 3">MD-312</strain>
    </source>
</reference>
<dbReference type="Pfam" id="PF01717">
    <property type="entry name" value="Meth_synt_2"/>
    <property type="match status" value="1"/>
</dbReference>
<dbReference type="GO" id="GO:0008270">
    <property type="term" value="F:zinc ion binding"/>
    <property type="evidence" value="ECO:0007669"/>
    <property type="project" value="InterPro"/>
</dbReference>
<dbReference type="AlphaFoldDB" id="A0A0C9W9P0"/>
<evidence type="ECO:0000313" key="2">
    <source>
        <dbReference type="EMBL" id="KIJ59627.1"/>
    </source>
</evidence>
<dbReference type="InterPro" id="IPR038071">
    <property type="entry name" value="UROD/MetE-like_sf"/>
</dbReference>
<feature type="domain" description="Cobalamin-independent methionine synthase MetE C-terminal/archaeal" evidence="1">
    <location>
        <begin position="176"/>
        <end position="370"/>
    </location>
</feature>
<dbReference type="OrthoDB" id="7772923at2759"/>
<dbReference type="NCBIfam" id="NF005085">
    <property type="entry name" value="PRK06520.1"/>
    <property type="match status" value="1"/>
</dbReference>
<dbReference type="PANTHER" id="PTHR43844">
    <property type="entry name" value="METHIONINE SYNTHASE"/>
    <property type="match status" value="1"/>
</dbReference>
<proteinExistence type="predicted"/>
<sequence>MSPRRTPPFRAEHVGSLLRPDYLLNARKKFDKHEITQQQLRELEDRAIIDAIDMQRSAGIKGITDGEYRRHMFYDGFFEFLEGFEEVENPPLEIFKLYVPDIYAFTNSMQEVKFGTTTLCTGKIKHVKSGYLPQFEALKALVRPEEVPSLKLTTVAPEWFHLRHGEHAFRHEVYPDREAYFDDIAVAYRRELDILYAAGCRNIQIDDPLLAYFCDVSMLKGMRDEGEDPDALFDSYIRLYNNCLAGRKPDMTVGIHLCRGNFRHSMHFSEGGYDAIATKLFNEVNVDCYYLEYDTERAGTFEPLRHVPKHKSLVLGLITSKFPTLEDKTVLKERVLDAARIVASGTGESVDEALQRICVSPQCGFASHEEGNLLTAHDMKQKLQLVRDLAGSIWVDA</sequence>
<name>A0A0C9W9P0_9AGAM</name>
<gene>
    <name evidence="2" type="ORF">HYDPIDRAFT_118248</name>
</gene>
<organism evidence="2 3">
    <name type="scientific">Hydnomerulius pinastri MD-312</name>
    <dbReference type="NCBI Taxonomy" id="994086"/>
    <lineage>
        <taxon>Eukaryota</taxon>
        <taxon>Fungi</taxon>
        <taxon>Dikarya</taxon>
        <taxon>Basidiomycota</taxon>
        <taxon>Agaricomycotina</taxon>
        <taxon>Agaricomycetes</taxon>
        <taxon>Agaricomycetidae</taxon>
        <taxon>Boletales</taxon>
        <taxon>Boletales incertae sedis</taxon>
        <taxon>Leucogyrophana</taxon>
    </lineage>
</organism>